<dbReference type="CDD" id="cd14705">
    <property type="entry name" value="bZIP_Zip1"/>
    <property type="match status" value="1"/>
</dbReference>
<protein>
    <recommendedName>
        <fullName evidence="3">BZIP domain-containing protein</fullName>
    </recommendedName>
</protein>
<dbReference type="Proteomes" id="UP000078561">
    <property type="component" value="Unassembled WGS sequence"/>
</dbReference>
<feature type="domain" description="BZIP" evidence="3">
    <location>
        <begin position="84"/>
        <end position="143"/>
    </location>
</feature>
<dbReference type="OrthoDB" id="1939598at2759"/>
<dbReference type="SUPFAM" id="SSF57959">
    <property type="entry name" value="Leucine zipper domain"/>
    <property type="match status" value="1"/>
</dbReference>
<dbReference type="InParanoid" id="A0A163KAP4"/>
<proteinExistence type="predicted"/>
<accession>A0A163KAP4</accession>
<feature type="region of interest" description="Disordered" evidence="2">
    <location>
        <begin position="60"/>
        <end position="93"/>
    </location>
</feature>
<dbReference type="InterPro" id="IPR046347">
    <property type="entry name" value="bZIP_sf"/>
</dbReference>
<name>A0A163KAP4_ABSGL</name>
<dbReference type="GO" id="GO:0003700">
    <property type="term" value="F:DNA-binding transcription factor activity"/>
    <property type="evidence" value="ECO:0007669"/>
    <property type="project" value="InterPro"/>
</dbReference>
<dbReference type="AlphaFoldDB" id="A0A163KAP4"/>
<reference evidence="4" key="1">
    <citation type="submission" date="2016-04" db="EMBL/GenBank/DDBJ databases">
        <authorList>
            <person name="Evans L.H."/>
            <person name="Alamgir A."/>
            <person name="Owens N."/>
            <person name="Weber N.D."/>
            <person name="Virtaneva K."/>
            <person name="Barbian K."/>
            <person name="Babar A."/>
            <person name="Rosenke K."/>
        </authorList>
    </citation>
    <scope>NUCLEOTIDE SEQUENCE [LARGE SCALE GENOMIC DNA]</scope>
    <source>
        <strain evidence="4">CBS 101.48</strain>
    </source>
</reference>
<feature type="coiled-coil region" evidence="1">
    <location>
        <begin position="112"/>
        <end position="146"/>
    </location>
</feature>
<evidence type="ECO:0000256" key="2">
    <source>
        <dbReference type="SAM" id="MobiDB-lite"/>
    </source>
</evidence>
<dbReference type="PROSITE" id="PS00036">
    <property type="entry name" value="BZIP_BASIC"/>
    <property type="match status" value="1"/>
</dbReference>
<organism evidence="4">
    <name type="scientific">Absidia glauca</name>
    <name type="common">Pin mould</name>
    <dbReference type="NCBI Taxonomy" id="4829"/>
    <lineage>
        <taxon>Eukaryota</taxon>
        <taxon>Fungi</taxon>
        <taxon>Fungi incertae sedis</taxon>
        <taxon>Mucoromycota</taxon>
        <taxon>Mucoromycotina</taxon>
        <taxon>Mucoromycetes</taxon>
        <taxon>Mucorales</taxon>
        <taxon>Cunninghamellaceae</taxon>
        <taxon>Absidia</taxon>
    </lineage>
</organism>
<dbReference type="EMBL" id="LT555008">
    <property type="protein sequence ID" value="SAM09396.1"/>
    <property type="molecule type" value="Genomic_DNA"/>
</dbReference>
<dbReference type="STRING" id="4829.A0A163KAP4"/>
<keyword evidence="5" id="KW-1185">Reference proteome</keyword>
<evidence type="ECO:0000313" key="5">
    <source>
        <dbReference type="Proteomes" id="UP000078561"/>
    </source>
</evidence>
<evidence type="ECO:0000259" key="3">
    <source>
        <dbReference type="PROSITE" id="PS50217"/>
    </source>
</evidence>
<evidence type="ECO:0000256" key="1">
    <source>
        <dbReference type="SAM" id="Coils"/>
    </source>
</evidence>
<evidence type="ECO:0000313" key="4">
    <source>
        <dbReference type="EMBL" id="SAM09396.1"/>
    </source>
</evidence>
<dbReference type="SMART" id="SM00338">
    <property type="entry name" value="BRLZ"/>
    <property type="match status" value="1"/>
</dbReference>
<dbReference type="Gene3D" id="1.20.5.170">
    <property type="match status" value="1"/>
</dbReference>
<feature type="compositionally biased region" description="Polar residues" evidence="2">
    <location>
        <begin position="61"/>
        <end position="81"/>
    </location>
</feature>
<dbReference type="InterPro" id="IPR004827">
    <property type="entry name" value="bZIP"/>
</dbReference>
<keyword evidence="1" id="KW-0175">Coiled coil</keyword>
<dbReference type="Pfam" id="PF07716">
    <property type="entry name" value="bZIP_2"/>
    <property type="match status" value="1"/>
</dbReference>
<gene>
    <name evidence="4" type="primary">ABSGL_15072.1 scaffold 15162</name>
</gene>
<dbReference type="PROSITE" id="PS50217">
    <property type="entry name" value="BZIP"/>
    <property type="match status" value="1"/>
</dbReference>
<sequence>MAISSITSPPNIHAASVSPTLVSHQTDCYYFDHRPLVSTSTPLPECGDKHLQKKKNVRFYESSSHPGSSGDENSASTTGPLSLQERRIRNKTASAKYRAKKNQQYYEMRSMILSLTKENDVLSRQFEQMKSENRHLKSECDKLRSKMIATRMLKKMLDDQQRKNKCGPLECVSMEMDDGAREDSDHDDHYLI</sequence>